<dbReference type="HOGENOM" id="CLU_041220_0_2_7"/>
<feature type="binding site" evidence="5">
    <location>
        <position position="39"/>
    </location>
    <ligand>
        <name>S-adenosyl-L-methionine</name>
        <dbReference type="ChEBI" id="CHEBI:59789"/>
    </ligand>
</feature>
<comment type="caution">
    <text evidence="8">The sequence shown here is derived from an EMBL/GenBank/DDBJ whole genome shotgun (WGS) entry which is preliminary data.</text>
</comment>
<dbReference type="Gene3D" id="3.40.50.150">
    <property type="entry name" value="Vaccinia Virus protein VP39"/>
    <property type="match status" value="1"/>
</dbReference>
<evidence type="ECO:0000256" key="5">
    <source>
        <dbReference type="PROSITE-ProRule" id="PRU01026"/>
    </source>
</evidence>
<dbReference type="GO" id="GO:0003723">
    <property type="term" value="F:RNA binding"/>
    <property type="evidence" value="ECO:0007669"/>
    <property type="project" value="UniProtKB-UniRule"/>
</dbReference>
<evidence type="ECO:0000256" key="1">
    <source>
        <dbReference type="ARBA" id="ARBA00022603"/>
    </source>
</evidence>
<dbReference type="GO" id="GO:0000179">
    <property type="term" value="F:rRNA (adenine-N6,N6-)-dimethyltransferase activity"/>
    <property type="evidence" value="ECO:0007669"/>
    <property type="project" value="UniProtKB-UniRule"/>
</dbReference>
<feature type="binding site" evidence="5">
    <location>
        <position position="59"/>
    </location>
    <ligand>
        <name>S-adenosyl-L-methionine</name>
        <dbReference type="ChEBI" id="CHEBI:59789"/>
    </ligand>
</feature>
<reference evidence="8 9" key="1">
    <citation type="journal article" date="2014" name="Genome Announc.">
        <title>Draft genome sequences of six enterohepatic helicobacter species isolated from humans and one from rhesus macaques.</title>
        <authorList>
            <person name="Shen Z."/>
            <person name="Sheh A."/>
            <person name="Young S.K."/>
            <person name="Abouelliel A."/>
            <person name="Ward D.V."/>
            <person name="Earl A.M."/>
            <person name="Fox J.G."/>
        </authorList>
    </citation>
    <scope>NUCLEOTIDE SEQUENCE [LARGE SCALE GENOMIC DNA]</scope>
    <source>
        <strain evidence="8 9">MIT 99-5501</strain>
    </source>
</reference>
<dbReference type="PANTHER" id="PTHR11727">
    <property type="entry name" value="DIMETHYLADENOSINE TRANSFERASE"/>
    <property type="match status" value="1"/>
</dbReference>
<dbReference type="PROSITE" id="PS51689">
    <property type="entry name" value="SAM_RNA_A_N6_MT"/>
    <property type="match status" value="1"/>
</dbReference>
<keyword evidence="3 5" id="KW-0949">S-adenosyl-L-methionine</keyword>
<dbReference type="SMART" id="SM00650">
    <property type="entry name" value="rADc"/>
    <property type="match status" value="1"/>
</dbReference>
<evidence type="ECO:0000259" key="7">
    <source>
        <dbReference type="SMART" id="SM00650"/>
    </source>
</evidence>
<sequence>MTQNGAKHSDEYPLEMSKSSSLHTSQNLQLQSLKLVEIGVGLGDLSIRLLGIAPLLSYEIDEALCSFVLQRFAKQSLANHFDLIHADVLSLPFALALQKCESKEKSKEGKADDTTKTDITSTAKYEDTSEKIREQLDEKSASQISPKSSWLATSPYILISNLPYYIATRIILIALKDPLCKGFVVMTQKEVADKFCASSGDSEFCALSVLAQSVGDIRLLFSVPKEAFEPMPKVTSSVFSLRKGQESFLGDFTKSSQRWLSFEKMLKHAFVSPRKKLLSNLARHYDKKQLEEIFATLDMPSHSRAHQVSTQKYHHIFTKLERTHDE</sequence>
<proteinExistence type="inferred from homology"/>
<dbReference type="Proteomes" id="UP000018731">
    <property type="component" value="Unassembled WGS sequence"/>
</dbReference>
<dbReference type="AlphaFoldDB" id="V8CBH0"/>
<evidence type="ECO:0000256" key="3">
    <source>
        <dbReference type="ARBA" id="ARBA00022691"/>
    </source>
</evidence>
<feature type="region of interest" description="Disordered" evidence="6">
    <location>
        <begin position="106"/>
        <end position="130"/>
    </location>
</feature>
<keyword evidence="9" id="KW-1185">Reference proteome</keyword>
<dbReference type="InterPro" id="IPR020598">
    <property type="entry name" value="rRNA_Ade_methylase_Trfase_N"/>
</dbReference>
<dbReference type="InterPro" id="IPR023165">
    <property type="entry name" value="rRNA_Ade_diMease-like_C"/>
</dbReference>
<dbReference type="PROSITE" id="PS01131">
    <property type="entry name" value="RRNA_A_DIMETH"/>
    <property type="match status" value="1"/>
</dbReference>
<keyword evidence="2 5" id="KW-0808">Transferase</keyword>
<dbReference type="OrthoDB" id="9814755at2"/>
<feature type="binding site" evidence="5">
    <location>
        <position position="161"/>
    </location>
    <ligand>
        <name>S-adenosyl-L-methionine</name>
        <dbReference type="ChEBI" id="CHEBI:59789"/>
    </ligand>
</feature>
<keyword evidence="4 5" id="KW-0694">RNA-binding</keyword>
<dbReference type="InterPro" id="IPR029063">
    <property type="entry name" value="SAM-dependent_MTases_sf"/>
</dbReference>
<dbReference type="PANTHER" id="PTHR11727:SF7">
    <property type="entry name" value="DIMETHYLADENOSINE TRANSFERASE-RELATED"/>
    <property type="match status" value="1"/>
</dbReference>
<dbReference type="SUPFAM" id="SSF53335">
    <property type="entry name" value="S-adenosyl-L-methionine-dependent methyltransferases"/>
    <property type="match status" value="1"/>
</dbReference>
<evidence type="ECO:0000256" key="2">
    <source>
        <dbReference type="ARBA" id="ARBA00022679"/>
    </source>
</evidence>
<dbReference type="InterPro" id="IPR020596">
    <property type="entry name" value="rRNA_Ade_Mease_Trfase_CS"/>
</dbReference>
<name>V8CBH0_9HELI</name>
<protein>
    <recommendedName>
        <fullName evidence="7">Ribosomal RNA adenine methylase transferase N-terminal domain-containing protein</fullName>
    </recommendedName>
</protein>
<keyword evidence="1 5" id="KW-0489">Methyltransferase</keyword>
<evidence type="ECO:0000313" key="9">
    <source>
        <dbReference type="Proteomes" id="UP000018731"/>
    </source>
</evidence>
<dbReference type="EMBL" id="AZJI01000001">
    <property type="protein sequence ID" value="ETD24714.1"/>
    <property type="molecule type" value="Genomic_DNA"/>
</dbReference>
<dbReference type="RefSeq" id="WP_023926716.1">
    <property type="nucleotide sequence ID" value="NZ_KI669454.1"/>
</dbReference>
<comment type="caution">
    <text evidence="5">Lacks conserved residue(s) required for the propagation of feature annotation.</text>
</comment>
<dbReference type="eggNOG" id="COG0030">
    <property type="taxonomic scope" value="Bacteria"/>
</dbReference>
<dbReference type="GO" id="GO:0005829">
    <property type="term" value="C:cytosol"/>
    <property type="evidence" value="ECO:0007669"/>
    <property type="project" value="TreeGrafter"/>
</dbReference>
<gene>
    <name evidence="8" type="ORF">HMPREF2086_00047</name>
</gene>
<feature type="binding site" evidence="5">
    <location>
        <position position="4"/>
    </location>
    <ligand>
        <name>S-adenosyl-L-methionine</name>
        <dbReference type="ChEBI" id="CHEBI:59789"/>
    </ligand>
</feature>
<dbReference type="STRING" id="1357400.HMPREF2086_00047"/>
<dbReference type="Pfam" id="PF00398">
    <property type="entry name" value="RrnaAD"/>
    <property type="match status" value="1"/>
</dbReference>
<accession>V8CBH0</accession>
<evidence type="ECO:0000256" key="4">
    <source>
        <dbReference type="ARBA" id="ARBA00022884"/>
    </source>
</evidence>
<feature type="binding site" evidence="5">
    <location>
        <position position="87"/>
    </location>
    <ligand>
        <name>S-adenosyl-L-methionine</name>
        <dbReference type="ChEBI" id="CHEBI:59789"/>
    </ligand>
</feature>
<evidence type="ECO:0000313" key="8">
    <source>
        <dbReference type="EMBL" id="ETD24714.1"/>
    </source>
</evidence>
<evidence type="ECO:0000256" key="6">
    <source>
        <dbReference type="SAM" id="MobiDB-lite"/>
    </source>
</evidence>
<dbReference type="PATRIC" id="fig|1357400.3.peg.70"/>
<feature type="compositionally biased region" description="Basic and acidic residues" evidence="6">
    <location>
        <begin position="106"/>
        <end position="116"/>
    </location>
</feature>
<feature type="domain" description="Ribosomal RNA adenine methylase transferase N-terminal" evidence="7">
    <location>
        <begin position="1"/>
        <end position="245"/>
    </location>
</feature>
<organism evidence="8 9">
    <name type="scientific">Helicobacter macacae MIT 99-5501</name>
    <dbReference type="NCBI Taxonomy" id="1357400"/>
    <lineage>
        <taxon>Bacteria</taxon>
        <taxon>Pseudomonadati</taxon>
        <taxon>Campylobacterota</taxon>
        <taxon>Epsilonproteobacteria</taxon>
        <taxon>Campylobacterales</taxon>
        <taxon>Helicobacteraceae</taxon>
        <taxon>Helicobacter</taxon>
    </lineage>
</organism>
<dbReference type="Gene3D" id="1.10.8.100">
    <property type="entry name" value="Ribosomal RNA adenine dimethylase-like, domain 2"/>
    <property type="match status" value="1"/>
</dbReference>
<comment type="similarity">
    <text evidence="5">Belongs to the class I-like SAM-binding methyltransferase superfamily. rRNA adenine N(6)-methyltransferase family.</text>
</comment>
<dbReference type="InterPro" id="IPR001737">
    <property type="entry name" value="KsgA/Erm"/>
</dbReference>